<evidence type="ECO:0000313" key="3">
    <source>
        <dbReference type="EMBL" id="VEH71735.1"/>
    </source>
</evidence>
<dbReference type="Pfam" id="PF01936">
    <property type="entry name" value="NYN"/>
    <property type="match status" value="1"/>
</dbReference>
<dbReference type="GeneID" id="64408462"/>
<dbReference type="Gene3D" id="3.40.50.1010">
    <property type="entry name" value="5'-nuclease"/>
    <property type="match status" value="1"/>
</dbReference>
<evidence type="ECO:0000313" key="4">
    <source>
        <dbReference type="Proteomes" id="UP000273044"/>
    </source>
</evidence>
<dbReference type="CDD" id="cd18722">
    <property type="entry name" value="PIN_NicB-like"/>
    <property type="match status" value="1"/>
</dbReference>
<dbReference type="Proteomes" id="UP000677180">
    <property type="component" value="Chromosome"/>
</dbReference>
<protein>
    <submittedName>
        <fullName evidence="2 3">NYN domain</fullName>
    </submittedName>
</protein>
<sequence length="209" mass="24249">MDRLIVYVDGFNLYHGLHEAAQCRWLWLDLVALAEKLRPRSQLVAVRYFTAPVCGQRDALARQQTYHQALETKYPQRVQIIEGRYQKKPRRCRSCGARWTDYEEKETDVNIAVHLVRDVASNAMDSALVVSADSDLSPAIRVAQLMKPDLFITAAFPPRRKSSELRQLMPRSFEIYESRIRASLLPEVVSEGRRKIRRPAKWDPNGRKR</sequence>
<gene>
    <name evidence="2" type="ORF">J5A53_00210</name>
    <name evidence="3" type="ORF">NCTC12967_03063</name>
</gene>
<dbReference type="OMA" id="NFYYGCL"/>
<proteinExistence type="predicted"/>
<reference evidence="2" key="2">
    <citation type="submission" date="2021-03" db="EMBL/GenBank/DDBJ databases">
        <title>Human Oral Microbial Genomes.</title>
        <authorList>
            <person name="Johnston C.D."/>
            <person name="Chen T."/>
            <person name="Dewhirst F.E."/>
        </authorList>
    </citation>
    <scope>NUCLEOTIDE SEQUENCE</scope>
    <source>
        <strain evidence="2">F0714</strain>
    </source>
</reference>
<dbReference type="Proteomes" id="UP000273044">
    <property type="component" value="Chromosome"/>
</dbReference>
<reference evidence="3 4" key="1">
    <citation type="submission" date="2018-12" db="EMBL/GenBank/DDBJ databases">
        <authorList>
            <consortium name="Pathogen Informatics"/>
        </authorList>
    </citation>
    <scope>NUCLEOTIDE SEQUENCE [LARGE SCALE GENOMIC DNA]</scope>
    <source>
        <strain evidence="3 4">NCTC12967</strain>
    </source>
</reference>
<evidence type="ECO:0000313" key="2">
    <source>
        <dbReference type="EMBL" id="QUC11168.1"/>
    </source>
</evidence>
<dbReference type="AlphaFoldDB" id="A0A3N4DB69"/>
<dbReference type="EMBL" id="LR134406">
    <property type="protein sequence ID" value="VEH71735.1"/>
    <property type="molecule type" value="Genomic_DNA"/>
</dbReference>
<name>A0A3N4DB69_9ACTN</name>
<dbReference type="InterPro" id="IPR021139">
    <property type="entry name" value="NYN"/>
</dbReference>
<dbReference type="OrthoDB" id="9809421at2"/>
<accession>A0A3N4DB69</accession>
<feature type="domain" description="NYN" evidence="1">
    <location>
        <begin position="3"/>
        <end position="167"/>
    </location>
</feature>
<dbReference type="GO" id="GO:0004540">
    <property type="term" value="F:RNA nuclease activity"/>
    <property type="evidence" value="ECO:0007669"/>
    <property type="project" value="InterPro"/>
</dbReference>
<keyword evidence="4" id="KW-1185">Reference proteome</keyword>
<organism evidence="3 4">
    <name type="scientific">Arachnia propionica</name>
    <dbReference type="NCBI Taxonomy" id="1750"/>
    <lineage>
        <taxon>Bacteria</taxon>
        <taxon>Bacillati</taxon>
        <taxon>Actinomycetota</taxon>
        <taxon>Actinomycetes</taxon>
        <taxon>Propionibacteriales</taxon>
        <taxon>Propionibacteriaceae</taxon>
        <taxon>Arachnia</taxon>
    </lineage>
</organism>
<dbReference type="EMBL" id="CP072385">
    <property type="protein sequence ID" value="QUC11168.1"/>
    <property type="molecule type" value="Genomic_DNA"/>
</dbReference>
<dbReference type="RefSeq" id="WP_014848074.1">
    <property type="nucleotide sequence ID" value="NZ_CAJZDL010000120.1"/>
</dbReference>
<evidence type="ECO:0000259" key="1">
    <source>
        <dbReference type="Pfam" id="PF01936"/>
    </source>
</evidence>